<evidence type="ECO:0008006" key="5">
    <source>
        <dbReference type="Google" id="ProtNLM"/>
    </source>
</evidence>
<keyword evidence="2" id="KW-0472">Membrane</keyword>
<organism evidence="3 4">
    <name type="scientific">Ktedonosporobacter rubrisoli</name>
    <dbReference type="NCBI Taxonomy" id="2509675"/>
    <lineage>
        <taxon>Bacteria</taxon>
        <taxon>Bacillati</taxon>
        <taxon>Chloroflexota</taxon>
        <taxon>Ktedonobacteria</taxon>
        <taxon>Ktedonobacterales</taxon>
        <taxon>Ktedonosporobacteraceae</taxon>
        <taxon>Ktedonosporobacter</taxon>
    </lineage>
</organism>
<feature type="transmembrane region" description="Helical" evidence="2">
    <location>
        <begin position="83"/>
        <end position="102"/>
    </location>
</feature>
<feature type="transmembrane region" description="Helical" evidence="2">
    <location>
        <begin position="196"/>
        <end position="219"/>
    </location>
</feature>
<evidence type="ECO:0000256" key="2">
    <source>
        <dbReference type="SAM" id="Phobius"/>
    </source>
</evidence>
<evidence type="ECO:0000313" key="3">
    <source>
        <dbReference type="EMBL" id="QBD74939.1"/>
    </source>
</evidence>
<evidence type="ECO:0000256" key="1">
    <source>
        <dbReference type="SAM" id="MobiDB-lite"/>
    </source>
</evidence>
<dbReference type="RefSeq" id="WP_129885538.1">
    <property type="nucleotide sequence ID" value="NZ_CP035758.1"/>
</dbReference>
<feature type="compositionally biased region" description="Basic and acidic residues" evidence="1">
    <location>
        <begin position="237"/>
        <end position="249"/>
    </location>
</feature>
<dbReference type="AlphaFoldDB" id="A0A4P6JIP5"/>
<dbReference type="NCBIfam" id="NF041646">
    <property type="entry name" value="VC0807_fam"/>
    <property type="match status" value="1"/>
</dbReference>
<protein>
    <recommendedName>
        <fullName evidence="5">DUF3159 domain-containing protein</fullName>
    </recommendedName>
</protein>
<accession>A0A4P6JIP5</accession>
<evidence type="ECO:0000313" key="4">
    <source>
        <dbReference type="Proteomes" id="UP000290365"/>
    </source>
</evidence>
<gene>
    <name evidence="3" type="ORF">EPA93_02610</name>
</gene>
<dbReference type="OrthoDB" id="7062026at2"/>
<dbReference type="KEGG" id="kbs:EPA93_02610"/>
<feature type="transmembrane region" description="Helical" evidence="2">
    <location>
        <begin position="170"/>
        <end position="190"/>
    </location>
</feature>
<feature type="transmembrane region" description="Helical" evidence="2">
    <location>
        <begin position="57"/>
        <end position="76"/>
    </location>
</feature>
<keyword evidence="4" id="KW-1185">Reference proteome</keyword>
<sequence length="249" mass="27515">MTPSPAPVNPKSGTAQPIQSPSFRTLMTSLLPSILLNGVLVLVVYQLAKHFTSASDVNALLLSALPALIGTIISLIRQHRVDVLGAFSLVTIAVSLGLSFMTGDARLLLIRESFLTMLFGIICLISLLFQKPVWYYIIGYFITGNNREQMAAYDGAWREFSAFRIYIRNVTILWGVIYVVEFLIRLVLIYTLSIPLVLLISPFLLTGLTVLASGITFLYGQSLGKLRDTEQQANSDKANDERVRDKEGA</sequence>
<proteinExistence type="predicted"/>
<feature type="region of interest" description="Disordered" evidence="1">
    <location>
        <begin position="230"/>
        <end position="249"/>
    </location>
</feature>
<feature type="transmembrane region" description="Helical" evidence="2">
    <location>
        <begin position="26"/>
        <end position="45"/>
    </location>
</feature>
<feature type="transmembrane region" description="Helical" evidence="2">
    <location>
        <begin position="108"/>
        <end position="129"/>
    </location>
</feature>
<name>A0A4P6JIP5_KTERU</name>
<dbReference type="EMBL" id="CP035758">
    <property type="protein sequence ID" value="QBD74939.1"/>
    <property type="molecule type" value="Genomic_DNA"/>
</dbReference>
<reference evidence="3 4" key="1">
    <citation type="submission" date="2019-01" db="EMBL/GenBank/DDBJ databases">
        <title>Ktedonosporobacter rubrisoli SCAWS-G2.</title>
        <authorList>
            <person name="Huang Y."/>
            <person name="Yan B."/>
        </authorList>
    </citation>
    <scope>NUCLEOTIDE SEQUENCE [LARGE SCALE GENOMIC DNA]</scope>
    <source>
        <strain evidence="3 4">SCAWS-G2</strain>
    </source>
</reference>
<keyword evidence="2" id="KW-1133">Transmembrane helix</keyword>
<dbReference type="Proteomes" id="UP000290365">
    <property type="component" value="Chromosome"/>
</dbReference>
<keyword evidence="2" id="KW-0812">Transmembrane</keyword>